<dbReference type="RefSeq" id="WP_023235158.1">
    <property type="nucleotide sequence ID" value="NZ_BAABRJ010000038.1"/>
</dbReference>
<dbReference type="AlphaFoldDB" id="A0A3Y9SPR8"/>
<sequence>MKPELIEILRMRWQRLRIYRRPGSVLVDYRILRNYVRIEAKREHRNES</sequence>
<name>A0A3Y9SPR8_SALET</name>
<comment type="caution">
    <text evidence="1">The sequence shown here is derived from an EMBL/GenBank/DDBJ whole genome shotgun (WGS) entry which is preliminary data.</text>
</comment>
<gene>
    <name evidence="1" type="ORF">G1H51_23735</name>
</gene>
<organism evidence="1">
    <name type="scientific">Salmonella enterica I</name>
    <dbReference type="NCBI Taxonomy" id="59201"/>
    <lineage>
        <taxon>Bacteria</taxon>
        <taxon>Pseudomonadati</taxon>
        <taxon>Pseudomonadota</taxon>
        <taxon>Gammaproteobacteria</taxon>
        <taxon>Enterobacterales</taxon>
        <taxon>Enterobacteriaceae</taxon>
        <taxon>Salmonella</taxon>
    </lineage>
</organism>
<proteinExistence type="predicted"/>
<evidence type="ECO:0000313" key="1">
    <source>
        <dbReference type="EMBL" id="HAD2551851.1"/>
    </source>
</evidence>
<accession>A0A3Y9SPR8</accession>
<reference evidence="1" key="1">
    <citation type="journal article" date="2018" name="Genome Biol.">
        <title>SKESA: strategic k-mer extension for scrupulous assemblies.</title>
        <authorList>
            <person name="Souvorov A."/>
            <person name="Agarwala R."/>
            <person name="Lipman D.J."/>
        </authorList>
    </citation>
    <scope>NUCLEOTIDE SEQUENCE</scope>
    <source>
        <strain evidence="1">Salmonella enterica subsp. enterica</strain>
    </source>
</reference>
<protein>
    <submittedName>
        <fullName evidence="1">YlcG family protein</fullName>
    </submittedName>
</protein>
<dbReference type="EMBL" id="DAAOCX010000037">
    <property type="protein sequence ID" value="HAD2551851.1"/>
    <property type="molecule type" value="Genomic_DNA"/>
</dbReference>
<dbReference type="InterPro" id="IPR049596">
    <property type="entry name" value="YlcG-like"/>
</dbReference>
<dbReference type="NCBIfam" id="NF033498">
    <property type="entry name" value="YlcG_phage_expr"/>
    <property type="match status" value="1"/>
</dbReference>
<reference evidence="1" key="2">
    <citation type="submission" date="2019-01" db="EMBL/GenBank/DDBJ databases">
        <authorList>
            <consortium name="NCBI Pathogen Detection Project"/>
        </authorList>
    </citation>
    <scope>NUCLEOTIDE SEQUENCE</scope>
    <source>
        <strain evidence="1">Salmonella enterica subsp. enterica</strain>
    </source>
</reference>